<dbReference type="Pfam" id="PF13364">
    <property type="entry name" value="BetaGal_ABD2"/>
    <property type="match status" value="2"/>
</dbReference>
<dbReference type="Pfam" id="PF10435">
    <property type="entry name" value="BetaGal_dom2"/>
    <property type="match status" value="1"/>
</dbReference>
<evidence type="ECO:0000313" key="12">
    <source>
        <dbReference type="EMBL" id="OJJ08595.1"/>
    </source>
</evidence>
<evidence type="ECO:0000256" key="2">
    <source>
        <dbReference type="ARBA" id="ARBA00002691"/>
    </source>
</evidence>
<evidence type="ECO:0000256" key="1">
    <source>
        <dbReference type="ARBA" id="ARBA00001412"/>
    </source>
</evidence>
<dbReference type="PRINTS" id="PR00742">
    <property type="entry name" value="GLHYDRLASE35"/>
</dbReference>
<feature type="signal peptide" evidence="10">
    <location>
        <begin position="1"/>
        <end position="15"/>
    </location>
</feature>
<dbReference type="GO" id="GO:0005975">
    <property type="term" value="P:carbohydrate metabolic process"/>
    <property type="evidence" value="ECO:0007669"/>
    <property type="project" value="InterPro"/>
</dbReference>
<keyword evidence="8" id="KW-0326">Glycosidase</keyword>
<evidence type="ECO:0000259" key="11">
    <source>
        <dbReference type="SMART" id="SM01029"/>
    </source>
</evidence>
<dbReference type="Pfam" id="PF13363">
    <property type="entry name" value="BetaGal_dom3"/>
    <property type="match status" value="1"/>
</dbReference>
<dbReference type="InterPro" id="IPR036833">
    <property type="entry name" value="BetaGal_dom3_sf"/>
</dbReference>
<evidence type="ECO:0000256" key="6">
    <source>
        <dbReference type="ARBA" id="ARBA00022801"/>
    </source>
</evidence>
<dbReference type="VEuPathDB" id="FungiDB:ASPVEDRAFT_66505"/>
<protein>
    <recommendedName>
        <fullName evidence="4">beta-galactosidase</fullName>
        <ecNumber evidence="4">3.2.1.23</ecNumber>
    </recommendedName>
</protein>
<dbReference type="Gene3D" id="2.60.390.10">
    <property type="entry name" value="Beta-galactosidase, domain 3"/>
    <property type="match status" value="1"/>
</dbReference>
<dbReference type="FunFam" id="3.20.20.80:FF:000040">
    <property type="entry name" value="Beta-galactosidase A"/>
    <property type="match status" value="1"/>
</dbReference>
<comment type="function">
    <text evidence="2">Cleaves beta-linked terminal galactosyl residues from gangliosides, glycoproteins, and glycosaminoglycans.</text>
</comment>
<keyword evidence="5 10" id="KW-0732">Signal</keyword>
<dbReference type="InterPro" id="IPR018954">
    <property type="entry name" value="Betagal_dom2"/>
</dbReference>
<evidence type="ECO:0000256" key="4">
    <source>
        <dbReference type="ARBA" id="ARBA00012756"/>
    </source>
</evidence>
<reference evidence="13" key="1">
    <citation type="journal article" date="2017" name="Genome Biol.">
        <title>Comparative genomics reveals high biological diversity and specific adaptations in the industrially and medically important fungal genus Aspergillus.</title>
        <authorList>
            <person name="de Vries R.P."/>
            <person name="Riley R."/>
            <person name="Wiebenga A."/>
            <person name="Aguilar-Osorio G."/>
            <person name="Amillis S."/>
            <person name="Uchima C.A."/>
            <person name="Anderluh G."/>
            <person name="Asadollahi M."/>
            <person name="Askin M."/>
            <person name="Barry K."/>
            <person name="Battaglia E."/>
            <person name="Bayram O."/>
            <person name="Benocci T."/>
            <person name="Braus-Stromeyer S.A."/>
            <person name="Caldana C."/>
            <person name="Canovas D."/>
            <person name="Cerqueira G.C."/>
            <person name="Chen F."/>
            <person name="Chen W."/>
            <person name="Choi C."/>
            <person name="Clum A."/>
            <person name="Dos Santos R.A."/>
            <person name="Damasio A.R."/>
            <person name="Diallinas G."/>
            <person name="Emri T."/>
            <person name="Fekete E."/>
            <person name="Flipphi M."/>
            <person name="Freyberg S."/>
            <person name="Gallo A."/>
            <person name="Gournas C."/>
            <person name="Habgood R."/>
            <person name="Hainaut M."/>
            <person name="Harispe M.L."/>
            <person name="Henrissat B."/>
            <person name="Hilden K.S."/>
            <person name="Hope R."/>
            <person name="Hossain A."/>
            <person name="Karabika E."/>
            <person name="Karaffa L."/>
            <person name="Karanyi Z."/>
            <person name="Krasevec N."/>
            <person name="Kuo A."/>
            <person name="Kusch H."/>
            <person name="LaButti K."/>
            <person name="Lagendijk E.L."/>
            <person name="Lapidus A."/>
            <person name="Levasseur A."/>
            <person name="Lindquist E."/>
            <person name="Lipzen A."/>
            <person name="Logrieco A.F."/>
            <person name="MacCabe A."/>
            <person name="Maekelae M.R."/>
            <person name="Malavazi I."/>
            <person name="Melin P."/>
            <person name="Meyer V."/>
            <person name="Mielnichuk N."/>
            <person name="Miskei M."/>
            <person name="Molnar A.P."/>
            <person name="Mule G."/>
            <person name="Ngan C.Y."/>
            <person name="Orejas M."/>
            <person name="Orosz E."/>
            <person name="Ouedraogo J.P."/>
            <person name="Overkamp K.M."/>
            <person name="Park H.-S."/>
            <person name="Perrone G."/>
            <person name="Piumi F."/>
            <person name="Punt P.J."/>
            <person name="Ram A.F."/>
            <person name="Ramon A."/>
            <person name="Rauscher S."/>
            <person name="Record E."/>
            <person name="Riano-Pachon D.M."/>
            <person name="Robert V."/>
            <person name="Roehrig J."/>
            <person name="Ruller R."/>
            <person name="Salamov A."/>
            <person name="Salih N.S."/>
            <person name="Samson R.A."/>
            <person name="Sandor E."/>
            <person name="Sanguinetti M."/>
            <person name="Schuetze T."/>
            <person name="Sepcic K."/>
            <person name="Shelest E."/>
            <person name="Sherlock G."/>
            <person name="Sophianopoulou V."/>
            <person name="Squina F.M."/>
            <person name="Sun H."/>
            <person name="Susca A."/>
            <person name="Todd R.B."/>
            <person name="Tsang A."/>
            <person name="Unkles S.E."/>
            <person name="van de Wiele N."/>
            <person name="van Rossen-Uffink D."/>
            <person name="Oliveira J.V."/>
            <person name="Vesth T.C."/>
            <person name="Visser J."/>
            <person name="Yu J.-H."/>
            <person name="Zhou M."/>
            <person name="Andersen M.R."/>
            <person name="Archer D.B."/>
            <person name="Baker S.E."/>
            <person name="Benoit I."/>
            <person name="Brakhage A.A."/>
            <person name="Braus G.H."/>
            <person name="Fischer R."/>
            <person name="Frisvad J.C."/>
            <person name="Goldman G.H."/>
            <person name="Houbraken J."/>
            <person name="Oakley B."/>
            <person name="Pocsi I."/>
            <person name="Scazzocchio C."/>
            <person name="Seiboth B."/>
            <person name="vanKuyk P.A."/>
            <person name="Wortman J."/>
            <person name="Dyer P.S."/>
            <person name="Grigoriev I.V."/>
        </authorList>
    </citation>
    <scope>NUCLEOTIDE SEQUENCE [LARGE SCALE GENOMIC DNA]</scope>
    <source>
        <strain evidence="13">CBS 583.65</strain>
    </source>
</reference>
<evidence type="ECO:0000256" key="5">
    <source>
        <dbReference type="ARBA" id="ARBA00022729"/>
    </source>
</evidence>
<dbReference type="InterPro" id="IPR008979">
    <property type="entry name" value="Galactose-bd-like_sf"/>
</dbReference>
<dbReference type="Gene3D" id="3.20.20.80">
    <property type="entry name" value="Glycosidases"/>
    <property type="match status" value="1"/>
</dbReference>
<gene>
    <name evidence="12" type="ORF">ASPVEDRAFT_66505</name>
</gene>
<dbReference type="AlphaFoldDB" id="A0A1L9Q491"/>
<feature type="chain" id="PRO_5012566887" description="beta-galactosidase" evidence="10">
    <location>
        <begin position="16"/>
        <end position="1001"/>
    </location>
</feature>
<dbReference type="InterPro" id="IPR025972">
    <property type="entry name" value="BetaGal_dom3"/>
</dbReference>
<comment type="catalytic activity">
    <reaction evidence="1">
        <text>Hydrolysis of terminal non-reducing beta-D-galactose residues in beta-D-galactosides.</text>
        <dbReference type="EC" id="3.2.1.23"/>
    </reaction>
</comment>
<evidence type="ECO:0000313" key="13">
    <source>
        <dbReference type="Proteomes" id="UP000184073"/>
    </source>
</evidence>
<keyword evidence="7" id="KW-0325">Glycoprotein</keyword>
<feature type="domain" description="Beta-galactosidase" evidence="11">
    <location>
        <begin position="393"/>
        <end position="574"/>
    </location>
</feature>
<sequence length="1001" mass="110845">MFLFFFLLYEETSSCSKTEWPIRDTGLGKTVKWDHYSLIYNGERLFSFGGEFHPFRIPVPELWVDILEKTKASGMNTMSFYNHWGFHMPASNPESLDFESGAHDLGRLYEIAKELGLFVHARPGPYINAELNAGGMPLWLTTGEFGALRDNDTAWEAKWKPYMDRVAEITAPYQVSRNGTVLLFQIENEFPEQWADVEEKVPNPVPIAYMEELFEQMQAKGIEVPLTHNMPGQKYKSWSVDYDTVGAGGNVHIYGLDNYPSCWSCMPEDCGTSNPSFTLMDYTAHFNEVAAKQPSMMPEFQGGAMNPWDGPAGGCEAKTDDSFVNFYYRDNVAQSVTILGIYMFYGGTNWGWLAAPFVPTSYGYSAAIAENRSIGAKYYEIKSLALFTRSARDLTKTDLVGNSTSYSDNEAVTTIELRNPDTDAGFYAIRHTDPTSNDEQAFRLSIRTSAGNFTVPALDDGAIALNGHIQKILVTDFPFGSRNLIYSTAEVLTYGIFDEQPTLALWVPNGEGGEFFVQGARSGKVIAGGKSDVRFSRSQKGLIVSFKEHKGMAVILLDGDVRVVVMDRDTAHRFWAPALTNDPRVPANQVAFVQGPYLVRSAVFDNHTLSLLGDSSEATDIEVFTESRVRTIKWNGRTLRTYKTKYNTLKASIDGPAEWSPPSFRAWKVHDSLPERFANYSDSGPAWANADHMTTVSKYDEATKPYLYADEYGFHAGVQLWRGYFSGSAGSVYLDVQGGTAHGWSAWLNGDFIGSFLGDLDSSSGSKELELPSKSVKSGENVLLVMQDNSGHDQGSGSLNVRGIINATLIDNKSGRFSAWKVAGTAGGASNTTIDPVRTYYNEGGLTAERLGWHLPGFDDSGWSTSTPSDGFSGAGAKFYRGILPLDTPEGHDVALSVKISFDEEASEKSTFRAYLYVNGYQYGRYYPYINSAVNTFPVPPGIWDYSGDNVVGLAVWNQGDGEVKLDVDVQVDYVLASALDVKFDGQYLRPGWDESRAEYI</sequence>
<dbReference type="Gene3D" id="2.102.20.10">
    <property type="entry name" value="Beta-galactosidase, domain 2"/>
    <property type="match status" value="1"/>
</dbReference>
<comment type="similarity">
    <text evidence="3 9">Belongs to the glycosyl hydrolase 35 family.</text>
</comment>
<evidence type="ECO:0000256" key="7">
    <source>
        <dbReference type="ARBA" id="ARBA00023180"/>
    </source>
</evidence>
<dbReference type="SUPFAM" id="SSF51011">
    <property type="entry name" value="Glycosyl hydrolase domain"/>
    <property type="match status" value="1"/>
</dbReference>
<dbReference type="SMART" id="SM01029">
    <property type="entry name" value="BetaGal_dom2"/>
    <property type="match status" value="1"/>
</dbReference>
<evidence type="ECO:0000256" key="3">
    <source>
        <dbReference type="ARBA" id="ARBA00009809"/>
    </source>
</evidence>
<dbReference type="GO" id="GO:0004565">
    <property type="term" value="F:beta-galactosidase activity"/>
    <property type="evidence" value="ECO:0007669"/>
    <property type="project" value="UniProtKB-EC"/>
</dbReference>
<proteinExistence type="inferred from homology"/>
<name>A0A1L9Q491_ASPVE</name>
<accession>A0A1L9Q491</accession>
<organism evidence="12 13">
    <name type="scientific">Aspergillus versicolor CBS 583.65</name>
    <dbReference type="NCBI Taxonomy" id="1036611"/>
    <lineage>
        <taxon>Eukaryota</taxon>
        <taxon>Fungi</taxon>
        <taxon>Dikarya</taxon>
        <taxon>Ascomycota</taxon>
        <taxon>Pezizomycotina</taxon>
        <taxon>Eurotiomycetes</taxon>
        <taxon>Eurotiomycetidae</taxon>
        <taxon>Eurotiales</taxon>
        <taxon>Aspergillaceae</taxon>
        <taxon>Aspergillus</taxon>
        <taxon>Aspergillus subgen. Nidulantes</taxon>
    </lineage>
</organism>
<dbReference type="SUPFAM" id="SSF117100">
    <property type="entry name" value="Beta-galactosidase LacA, domain 3"/>
    <property type="match status" value="1"/>
</dbReference>
<evidence type="ECO:0000256" key="10">
    <source>
        <dbReference type="SAM" id="SignalP"/>
    </source>
</evidence>
<dbReference type="FunFam" id="2.102.20.10:FF:000001">
    <property type="entry name" value="Beta-galactosidase A"/>
    <property type="match status" value="1"/>
</dbReference>
<dbReference type="STRING" id="1036611.A0A1L9Q491"/>
<keyword evidence="6" id="KW-0378">Hydrolase</keyword>
<keyword evidence="13" id="KW-1185">Reference proteome</keyword>
<evidence type="ECO:0000256" key="8">
    <source>
        <dbReference type="ARBA" id="ARBA00023295"/>
    </source>
</evidence>
<evidence type="ECO:0000256" key="9">
    <source>
        <dbReference type="RuleBase" id="RU003679"/>
    </source>
</evidence>
<dbReference type="InterPro" id="IPR001944">
    <property type="entry name" value="Glycoside_Hdrlase_35"/>
</dbReference>
<dbReference type="EMBL" id="KV878140">
    <property type="protein sequence ID" value="OJJ08595.1"/>
    <property type="molecule type" value="Genomic_DNA"/>
</dbReference>
<dbReference type="SUPFAM" id="SSF51445">
    <property type="entry name" value="(Trans)glycosidases"/>
    <property type="match status" value="1"/>
</dbReference>
<dbReference type="PANTHER" id="PTHR23421">
    <property type="entry name" value="BETA-GALACTOSIDASE RELATED"/>
    <property type="match status" value="1"/>
</dbReference>
<dbReference type="InterPro" id="IPR037110">
    <property type="entry name" value="Betagal_dom2_sf"/>
</dbReference>
<dbReference type="Proteomes" id="UP000184073">
    <property type="component" value="Unassembled WGS sequence"/>
</dbReference>
<dbReference type="OrthoDB" id="1657402at2759"/>
<dbReference type="InterPro" id="IPR031330">
    <property type="entry name" value="Gly_Hdrlase_35_cat"/>
</dbReference>
<dbReference type="Gene3D" id="2.60.120.260">
    <property type="entry name" value="Galactose-binding domain-like"/>
    <property type="match status" value="2"/>
</dbReference>
<dbReference type="Pfam" id="PF01301">
    <property type="entry name" value="Glyco_hydro_35"/>
    <property type="match status" value="1"/>
</dbReference>
<dbReference type="InterPro" id="IPR017853">
    <property type="entry name" value="GH"/>
</dbReference>
<dbReference type="InterPro" id="IPR025300">
    <property type="entry name" value="BetaGal_jelly_roll_dom"/>
</dbReference>
<dbReference type="SUPFAM" id="SSF49785">
    <property type="entry name" value="Galactose-binding domain-like"/>
    <property type="match status" value="2"/>
</dbReference>
<dbReference type="EC" id="3.2.1.23" evidence="4"/>